<dbReference type="AlphaFoldDB" id="A0A9Q1KJM1"/>
<dbReference type="InterPro" id="IPR032867">
    <property type="entry name" value="DYW_dom"/>
</dbReference>
<dbReference type="Gene3D" id="1.25.40.10">
    <property type="entry name" value="Tetratricopeptide repeat domain"/>
    <property type="match status" value="5"/>
</dbReference>
<dbReference type="GO" id="GO:0003723">
    <property type="term" value="F:RNA binding"/>
    <property type="evidence" value="ECO:0007669"/>
    <property type="project" value="InterPro"/>
</dbReference>
<feature type="repeat" description="PPR" evidence="3">
    <location>
        <begin position="611"/>
        <end position="645"/>
    </location>
</feature>
<evidence type="ECO:0000259" key="4">
    <source>
        <dbReference type="Pfam" id="PF14432"/>
    </source>
</evidence>
<comment type="caution">
    <text evidence="5">The sequence shown here is derived from an EMBL/GenBank/DDBJ whole genome shotgun (WGS) entry which is preliminary data.</text>
</comment>
<keyword evidence="6" id="KW-1185">Reference proteome</keyword>
<feature type="repeat" description="PPR" evidence="3">
    <location>
        <begin position="919"/>
        <end position="953"/>
    </location>
</feature>
<dbReference type="InterPro" id="IPR046960">
    <property type="entry name" value="PPR_At4g14850-like_plant"/>
</dbReference>
<dbReference type="PANTHER" id="PTHR47926">
    <property type="entry name" value="PENTATRICOPEPTIDE REPEAT-CONTAINING PROTEIN"/>
    <property type="match status" value="1"/>
</dbReference>
<proteinExistence type="inferred from homology"/>
<reference evidence="5" key="1">
    <citation type="submission" date="2022-04" db="EMBL/GenBank/DDBJ databases">
        <title>Carnegiea gigantea Genome sequencing and assembly v2.</title>
        <authorList>
            <person name="Copetti D."/>
            <person name="Sanderson M.J."/>
            <person name="Burquez A."/>
            <person name="Wojciechowski M.F."/>
        </authorList>
    </citation>
    <scope>NUCLEOTIDE SEQUENCE</scope>
    <source>
        <strain evidence="5">SGP5-SGP5p</strain>
        <tissue evidence="5">Aerial part</tissue>
    </source>
</reference>
<evidence type="ECO:0000256" key="2">
    <source>
        <dbReference type="ARBA" id="ARBA00022737"/>
    </source>
</evidence>
<name>A0A9Q1KJM1_9CARY</name>
<dbReference type="InterPro" id="IPR046848">
    <property type="entry name" value="E_motif"/>
</dbReference>
<evidence type="ECO:0000256" key="1">
    <source>
        <dbReference type="ARBA" id="ARBA00006643"/>
    </source>
</evidence>
<dbReference type="PANTHER" id="PTHR47926:SF539">
    <property type="entry name" value="DYW DOMAIN-CONTAINING PROTEIN"/>
    <property type="match status" value="1"/>
</dbReference>
<dbReference type="NCBIfam" id="TIGR00756">
    <property type="entry name" value="PPR"/>
    <property type="match status" value="7"/>
</dbReference>
<feature type="repeat" description="PPR" evidence="3">
    <location>
        <begin position="475"/>
        <end position="509"/>
    </location>
</feature>
<dbReference type="Pfam" id="PF14432">
    <property type="entry name" value="DYW_deaminase"/>
    <property type="match status" value="2"/>
</dbReference>
<sequence>MSGRWEDVERTREQMSARGIRIQLDLSWIQINHKVHVFGEEEPHPDAKNIYFELYQLVSEMKKVGYIPDVKCGYQDIEDVKKEKVLLNHTEKLAITYGLMKMKNSSPIRVIKTTGMCSDCHTAAKFISLGTSRNNDNPPETPAQRSFFLQPTANFAMEKLTAATATTFFTPLAQNSSIRKLPRINSLAVGVEAGASIGNSLSFNLSQIPDYFDDLGKINSLNLAKQVHAQIVKFPKMGISDDAIIKDLITSYLRFRDLESAVRVFFVAFRRNFLLWRSFLEEFKSFGGDPVEILEVFAELHGKGVEFDNRILTVMLKLGAVLMDEWLGVEVHASLIKRGFDLDVHLKCALMNFYGRCWSRDYAYKVFCEMPVRDVSLWNEAIVAAIQNKSPMKALQLFQDMQSSLVKAGSFTIAKALQACGKGGAIVEGKQIHGYVFRSHMDKELPICNALINMYLKNHKIELARKVFDSTKNSNLSSWNSMISGYASLGYFDDAMELFHEMEHHNVQPDVVTWNCLLSSHFNYGLFYQVLIILRDMLVAYSKPNSSSITPAIQAVSKLNLIRLGKEIHCYVLRNGLDYDEYVETTLLDMYVKAGDMSKAQLVFNLMKNENIVTWNSLIAGYSSKGLFDDVEKLLNQMEEEGIKPDIFTWNSILSGYSLYGREKAALTVIEKIRALGVAPGVVSWTALISGCSQNEKYKESLDFFNQMLKEGVKPNTATLSSLLQACAAMSWLQKGKEIHCWCIRNGFDEDVIVATALIHMYIKSGSLLGASEIFSRMKNMTVASWNCMIMGFAVYSQGREGIALFNKMREMGIQPDAITFTALLSCCKNSGLLDEGWKYFDSMKADYNVQPTIVHYSCMVDLLGRAGYLDEAWDFIHTMPIKPDASVWGSLLQCCRVHNNLNLGRFAAKNLFELEPSNSANYVIMMNLYSMSGRWEDVERMREQMSARGVRIQLGLSWIQINHKVHIFSEEEPHPDAGNIYSELYQLVSDMKKVGYVPDVKCVYQDMEDVEKEKVLLTHTEKLAITYGLMNMKNSLPIRVIKTTRMCSDCHTAAKFMSLVRNREIILKDGVRFHHFREGRCPCNDCS</sequence>
<feature type="domain" description="DYW" evidence="4">
    <location>
        <begin position="996"/>
        <end position="1086"/>
    </location>
</feature>
<evidence type="ECO:0000313" key="6">
    <source>
        <dbReference type="Proteomes" id="UP001153076"/>
    </source>
</evidence>
<dbReference type="InterPro" id="IPR002885">
    <property type="entry name" value="PPR_rpt"/>
</dbReference>
<dbReference type="Pfam" id="PF20431">
    <property type="entry name" value="E_motif"/>
    <property type="match status" value="1"/>
</dbReference>
<dbReference type="FunFam" id="1.25.40.10:FF:000393">
    <property type="entry name" value="Pentatricopeptide repeat-containing protein At1g20230"/>
    <property type="match status" value="1"/>
</dbReference>
<accession>A0A9Q1KJM1</accession>
<dbReference type="FunFam" id="1.25.40.10:FF:000144">
    <property type="entry name" value="Pentatricopeptide repeat-containing protein, mitochondrial"/>
    <property type="match status" value="1"/>
</dbReference>
<evidence type="ECO:0000256" key="3">
    <source>
        <dbReference type="PROSITE-ProRule" id="PRU00708"/>
    </source>
</evidence>
<comment type="similarity">
    <text evidence="1">Belongs to the PPR family. PCMP-H subfamily.</text>
</comment>
<dbReference type="InterPro" id="IPR011990">
    <property type="entry name" value="TPR-like_helical_dom_sf"/>
</dbReference>
<protein>
    <recommendedName>
        <fullName evidence="4">DYW domain-containing protein</fullName>
    </recommendedName>
</protein>
<dbReference type="GO" id="GO:0008270">
    <property type="term" value="F:zinc ion binding"/>
    <property type="evidence" value="ECO:0007669"/>
    <property type="project" value="InterPro"/>
</dbReference>
<dbReference type="PROSITE" id="PS51375">
    <property type="entry name" value="PPR"/>
    <property type="match status" value="7"/>
</dbReference>
<dbReference type="GO" id="GO:0009451">
    <property type="term" value="P:RNA modification"/>
    <property type="evidence" value="ECO:0007669"/>
    <property type="project" value="InterPro"/>
</dbReference>
<feature type="repeat" description="PPR" evidence="3">
    <location>
        <begin position="646"/>
        <end position="680"/>
    </location>
</feature>
<dbReference type="FunFam" id="1.25.40.10:FF:000782">
    <property type="entry name" value="Pentatricopeptide repeat-containing protein"/>
    <property type="match status" value="1"/>
</dbReference>
<dbReference type="FunFam" id="1.25.40.10:FF:000366">
    <property type="entry name" value="Pentatricopeptide (PPR) repeat-containing protein"/>
    <property type="match status" value="1"/>
</dbReference>
<keyword evidence="2" id="KW-0677">Repeat</keyword>
<dbReference type="Pfam" id="PF13041">
    <property type="entry name" value="PPR_2"/>
    <property type="match status" value="4"/>
</dbReference>
<dbReference type="FunFam" id="1.25.40.10:FF:000285">
    <property type="entry name" value="Pentatricopeptide repeat-containing protein, chloroplastic"/>
    <property type="match status" value="1"/>
</dbReference>
<organism evidence="5 6">
    <name type="scientific">Carnegiea gigantea</name>
    <dbReference type="NCBI Taxonomy" id="171969"/>
    <lineage>
        <taxon>Eukaryota</taxon>
        <taxon>Viridiplantae</taxon>
        <taxon>Streptophyta</taxon>
        <taxon>Embryophyta</taxon>
        <taxon>Tracheophyta</taxon>
        <taxon>Spermatophyta</taxon>
        <taxon>Magnoliopsida</taxon>
        <taxon>eudicotyledons</taxon>
        <taxon>Gunneridae</taxon>
        <taxon>Pentapetalae</taxon>
        <taxon>Caryophyllales</taxon>
        <taxon>Cactineae</taxon>
        <taxon>Cactaceae</taxon>
        <taxon>Cactoideae</taxon>
        <taxon>Echinocereeae</taxon>
        <taxon>Carnegiea</taxon>
    </lineage>
</organism>
<gene>
    <name evidence="5" type="ORF">Cgig2_030398</name>
</gene>
<feature type="repeat" description="PPR" evidence="3">
    <location>
        <begin position="817"/>
        <end position="847"/>
    </location>
</feature>
<dbReference type="OrthoDB" id="185373at2759"/>
<dbReference type="EMBL" id="JAKOGI010000091">
    <property type="protein sequence ID" value="KAJ8444724.1"/>
    <property type="molecule type" value="Genomic_DNA"/>
</dbReference>
<dbReference type="Proteomes" id="UP001153076">
    <property type="component" value="Unassembled WGS sequence"/>
</dbReference>
<feature type="repeat" description="PPR" evidence="3">
    <location>
        <begin position="681"/>
        <end position="715"/>
    </location>
</feature>
<feature type="domain" description="DYW" evidence="4">
    <location>
        <begin position="65"/>
        <end position="129"/>
    </location>
</feature>
<evidence type="ECO:0000313" key="5">
    <source>
        <dbReference type="EMBL" id="KAJ8444724.1"/>
    </source>
</evidence>
<feature type="repeat" description="PPR" evidence="3">
    <location>
        <begin position="782"/>
        <end position="816"/>
    </location>
</feature>
<dbReference type="Pfam" id="PF01535">
    <property type="entry name" value="PPR"/>
    <property type="match status" value="3"/>
</dbReference>